<dbReference type="PANTHER" id="PTHR42732">
    <property type="entry name" value="BETA-GALACTOSIDASE"/>
    <property type="match status" value="1"/>
</dbReference>
<dbReference type="InterPro" id="IPR006104">
    <property type="entry name" value="Glyco_hydro_2_N"/>
</dbReference>
<comment type="similarity">
    <text evidence="1">Belongs to the glycosyl hydrolase 2 family.</text>
</comment>
<dbReference type="Pfam" id="PF02837">
    <property type="entry name" value="Glyco_hydro_2_N"/>
    <property type="match status" value="1"/>
</dbReference>
<evidence type="ECO:0000256" key="1">
    <source>
        <dbReference type="ARBA" id="ARBA00007401"/>
    </source>
</evidence>
<dbReference type="InterPro" id="IPR051913">
    <property type="entry name" value="GH2_Domain-Containing"/>
</dbReference>
<dbReference type="Proteomes" id="UP000533598">
    <property type="component" value="Unassembled WGS sequence"/>
</dbReference>
<gene>
    <name evidence="5" type="ORF">HNR67_004000</name>
</gene>
<dbReference type="GO" id="GO:0005975">
    <property type="term" value="P:carbohydrate metabolic process"/>
    <property type="evidence" value="ECO:0007669"/>
    <property type="project" value="InterPro"/>
</dbReference>
<dbReference type="Gene3D" id="2.60.120.260">
    <property type="entry name" value="Galactose-binding domain-like"/>
    <property type="match status" value="1"/>
</dbReference>
<dbReference type="RefSeq" id="WP_185003772.1">
    <property type="nucleotide sequence ID" value="NZ_BAAAUI010000044.1"/>
</dbReference>
<name>A0A7W7CBB9_9PSEU</name>
<dbReference type="GO" id="GO:0004553">
    <property type="term" value="F:hydrolase activity, hydrolyzing O-glycosyl compounds"/>
    <property type="evidence" value="ECO:0007669"/>
    <property type="project" value="InterPro"/>
</dbReference>
<feature type="domain" description="Glycoside hydrolase family 2 immunoglobulin-like beta-sandwich" evidence="2">
    <location>
        <begin position="188"/>
        <end position="293"/>
    </location>
</feature>
<dbReference type="InterPro" id="IPR006103">
    <property type="entry name" value="Glyco_hydro_2_cat"/>
</dbReference>
<dbReference type="Pfam" id="PF00703">
    <property type="entry name" value="Glyco_hydro_2"/>
    <property type="match status" value="1"/>
</dbReference>
<dbReference type="Gene3D" id="3.20.20.80">
    <property type="entry name" value="Glycosidases"/>
    <property type="match status" value="1"/>
</dbReference>
<dbReference type="InterPro" id="IPR017853">
    <property type="entry name" value="GH"/>
</dbReference>
<comment type="caution">
    <text evidence="5">The sequence shown here is derived from an EMBL/GenBank/DDBJ whole genome shotgun (WGS) entry which is preliminary data.</text>
</comment>
<dbReference type="Pfam" id="PF02836">
    <property type="entry name" value="Glyco_hydro_2_C"/>
    <property type="match status" value="1"/>
</dbReference>
<dbReference type="AlphaFoldDB" id="A0A7W7CBB9"/>
<accession>A0A7W7CBB9</accession>
<evidence type="ECO:0000259" key="3">
    <source>
        <dbReference type="Pfam" id="PF02836"/>
    </source>
</evidence>
<dbReference type="EMBL" id="JACHMH010000001">
    <property type="protein sequence ID" value="MBB4677882.1"/>
    <property type="molecule type" value="Genomic_DNA"/>
</dbReference>
<evidence type="ECO:0000259" key="4">
    <source>
        <dbReference type="Pfam" id="PF02837"/>
    </source>
</evidence>
<keyword evidence="6" id="KW-1185">Reference proteome</keyword>
<dbReference type="PANTHER" id="PTHR42732:SF3">
    <property type="entry name" value="HYDROLASE"/>
    <property type="match status" value="1"/>
</dbReference>
<evidence type="ECO:0000313" key="5">
    <source>
        <dbReference type="EMBL" id="MBB4677882.1"/>
    </source>
</evidence>
<dbReference type="InterPro" id="IPR008979">
    <property type="entry name" value="Galactose-bd-like_sf"/>
</dbReference>
<dbReference type="InterPro" id="IPR006102">
    <property type="entry name" value="Ig-like_GH2"/>
</dbReference>
<sequence length="594" mass="66582">MTAAHLAAADHPRPQLVRDPDWADLSGPWGFAHDDADTGLSAGWFRTADPFDRTITVPYPPESQRSGIADRGFHPVVWYRREFTAQPPEPGRALLLHFGAVDYRATVWVNGHQVGAHEGGHVGFSLDITSALAAGGAQVITVRAEDRPQDVAQPRGKQDWAADPHVIWYHRTTGIWQPVWLEEVPALRLDSLHWTPEVAARRVRCELALNTWPAEAHTVEVELSFDAEVLAVQSFRLTDRELQCDIAIPALRNAQDLDRLLWTPENPHLIDAAVRLRRADGSLVDEVAAYFGLSSFGTADRRFLVNGRPYFLRFALAQNYWPESHLAASAQELRHEVELAKSLGLNGIRVHQKIEDPRFLYWCDRLGLLVWEEMPSAFESGPTTAQRLLAEWPRAIHRDRSHPSIMAWVPLNESWGVPDIGTDPAQRHLALALFHLTKSLDPSRPAIANDGWEITGGDFWGVHDYHQDPDTLKARYTRENLERGHFTEGWPNSRRLLLDGERYAEQPIMLSEFGGATFTPANGEEVFGYGSVDSAQEYAEMLTAVIGAARSGGLAGYCFTQLTDTEQETNGLLDEHRVPKIPLDRLHSILSRNP</sequence>
<evidence type="ECO:0000259" key="2">
    <source>
        <dbReference type="Pfam" id="PF00703"/>
    </source>
</evidence>
<dbReference type="InterPro" id="IPR036156">
    <property type="entry name" value="Beta-gal/glucu_dom_sf"/>
</dbReference>
<proteinExistence type="inferred from homology"/>
<feature type="domain" description="Glycoside hydrolase family 2 catalytic" evidence="3">
    <location>
        <begin position="300"/>
        <end position="517"/>
    </location>
</feature>
<dbReference type="SUPFAM" id="SSF49785">
    <property type="entry name" value="Galactose-binding domain-like"/>
    <property type="match status" value="1"/>
</dbReference>
<dbReference type="SUPFAM" id="SSF49303">
    <property type="entry name" value="beta-Galactosidase/glucuronidase domain"/>
    <property type="match status" value="1"/>
</dbReference>
<feature type="domain" description="Glycosyl hydrolases family 2 sugar binding" evidence="4">
    <location>
        <begin position="24"/>
        <end position="142"/>
    </location>
</feature>
<dbReference type="SUPFAM" id="SSF51445">
    <property type="entry name" value="(Trans)glycosidases"/>
    <property type="match status" value="1"/>
</dbReference>
<evidence type="ECO:0000313" key="6">
    <source>
        <dbReference type="Proteomes" id="UP000533598"/>
    </source>
</evidence>
<reference evidence="5 6" key="1">
    <citation type="submission" date="2020-08" db="EMBL/GenBank/DDBJ databases">
        <title>Sequencing the genomes of 1000 actinobacteria strains.</title>
        <authorList>
            <person name="Klenk H.-P."/>
        </authorList>
    </citation>
    <scope>NUCLEOTIDE SEQUENCE [LARGE SCALE GENOMIC DNA]</scope>
    <source>
        <strain evidence="5 6">DSM 44230</strain>
    </source>
</reference>
<organism evidence="5 6">
    <name type="scientific">Crossiella cryophila</name>
    <dbReference type="NCBI Taxonomy" id="43355"/>
    <lineage>
        <taxon>Bacteria</taxon>
        <taxon>Bacillati</taxon>
        <taxon>Actinomycetota</taxon>
        <taxon>Actinomycetes</taxon>
        <taxon>Pseudonocardiales</taxon>
        <taxon>Pseudonocardiaceae</taxon>
        <taxon>Crossiella</taxon>
    </lineage>
</organism>
<protein>
    <submittedName>
        <fullName evidence="5">Beta-galactosidase/beta-glucuronidase</fullName>
    </submittedName>
</protein>